<accession>I4AQX8</accession>
<reference evidence="8" key="1">
    <citation type="submission" date="2012-06" db="EMBL/GenBank/DDBJ databases">
        <title>The complete genome of Flexibacter litoralis DSM 6794.</title>
        <authorList>
            <person name="Lucas S."/>
            <person name="Copeland A."/>
            <person name="Lapidus A."/>
            <person name="Glavina del Rio T."/>
            <person name="Dalin E."/>
            <person name="Tice H."/>
            <person name="Bruce D."/>
            <person name="Goodwin L."/>
            <person name="Pitluck S."/>
            <person name="Peters L."/>
            <person name="Ovchinnikova G."/>
            <person name="Lu M."/>
            <person name="Kyrpides N."/>
            <person name="Mavromatis K."/>
            <person name="Ivanova N."/>
            <person name="Brettin T."/>
            <person name="Detter J.C."/>
            <person name="Han C."/>
            <person name="Larimer F."/>
            <person name="Land M."/>
            <person name="Hauser L."/>
            <person name="Markowitz V."/>
            <person name="Cheng J.-F."/>
            <person name="Hugenholtz P."/>
            <person name="Woyke T."/>
            <person name="Wu D."/>
            <person name="Spring S."/>
            <person name="Lang E."/>
            <person name="Kopitz M."/>
            <person name="Brambilla E."/>
            <person name="Klenk H.-P."/>
            <person name="Eisen J.A."/>
        </authorList>
    </citation>
    <scope>NUCLEOTIDE SEQUENCE [LARGE SCALE GENOMIC DNA]</scope>
    <source>
        <strain evidence="8">ATCC 23117 / DSM 6794 / NBRC 15988 / NCIMB 1366 / Sio-4</strain>
    </source>
</reference>
<comment type="catalytic activity">
    <reaction evidence="1 5">
        <text>2-(N(omega)-L-arginino)succinate = fumarate + L-arginine</text>
        <dbReference type="Rhea" id="RHEA:24020"/>
        <dbReference type="ChEBI" id="CHEBI:29806"/>
        <dbReference type="ChEBI" id="CHEBI:32682"/>
        <dbReference type="ChEBI" id="CHEBI:57472"/>
        <dbReference type="EC" id="4.3.2.1"/>
    </reaction>
</comment>
<dbReference type="InterPro" id="IPR024083">
    <property type="entry name" value="Fumarase/histidase_N"/>
</dbReference>
<dbReference type="STRING" id="880071.Fleli_4067"/>
<evidence type="ECO:0000256" key="4">
    <source>
        <dbReference type="ARBA" id="ARBA00022571"/>
    </source>
</evidence>
<evidence type="ECO:0000256" key="3">
    <source>
        <dbReference type="ARBA" id="ARBA00012338"/>
    </source>
</evidence>
<dbReference type="PATRIC" id="fig|880071.3.peg.4068"/>
<keyword evidence="5" id="KW-0963">Cytoplasm</keyword>
<dbReference type="InterPro" id="IPR020557">
    <property type="entry name" value="Fumarate_lyase_CS"/>
</dbReference>
<protein>
    <recommendedName>
        <fullName evidence="3 5">Argininosuccinate lyase</fullName>
        <shortName evidence="5">ASAL</shortName>
        <ecNumber evidence="3 5">4.3.2.1</ecNumber>
    </recommendedName>
    <alternativeName>
        <fullName evidence="5">Arginosuccinase</fullName>
    </alternativeName>
</protein>
<sequence length="426" mass="48300">MKLWDKGYSINNLIETYTVGNDRVLDMKLAKYDVLGNIAHAKMLHKIGILTEKELQDVEKGLQEIQTQIEEGTFIIEDNFEDVHSKIEFELTQKIGEAGKKIHTARSRNDQVLVDLHLYIKDELKEIKELTKNLFDLLLKLSEKHKDILIPGYTHLQVAMPSSFGLWFGAYAESMIDDIIFLNAASKIADQNPLGSAAGYGSSFPIDRQMTTDLLGFSKMHYNVIAAQMSRGKLEKTVAFALASLAGTLSKFAMDVCLYNSQNFGFLSFPKELTTGSSIMPHKQNPDVFELLRGKSNKIQNLPAELIMITNNLPSGYHRDFQLLKESTIEAIETTKENLIVCHFMLENIIIHENTMDNSLYDYVYSVEELNKLVLNGMSFREAYQKLGKQILEGNFNPEKTVKHTHEGSIGNLCLKEIKAKFDEVF</sequence>
<evidence type="ECO:0000256" key="2">
    <source>
        <dbReference type="ARBA" id="ARBA00004941"/>
    </source>
</evidence>
<dbReference type="EMBL" id="CP003345">
    <property type="protein sequence ID" value="AFM06363.1"/>
    <property type="molecule type" value="Genomic_DNA"/>
</dbReference>
<name>I4AQX8_BERLS</name>
<dbReference type="PROSITE" id="PS00163">
    <property type="entry name" value="FUMARATE_LYASES"/>
    <property type="match status" value="1"/>
</dbReference>
<dbReference type="InterPro" id="IPR022761">
    <property type="entry name" value="Fumarate_lyase_N"/>
</dbReference>
<dbReference type="PRINTS" id="PR00149">
    <property type="entry name" value="FUMRATELYASE"/>
</dbReference>
<dbReference type="GO" id="GO:0042450">
    <property type="term" value="P:L-arginine biosynthetic process via ornithine"/>
    <property type="evidence" value="ECO:0007669"/>
    <property type="project" value="UniProtKB-UniRule"/>
</dbReference>
<dbReference type="Gene3D" id="1.10.40.30">
    <property type="entry name" value="Fumarase/aspartase (C-terminal domain)"/>
    <property type="match status" value="1"/>
</dbReference>
<keyword evidence="5 7" id="KW-0456">Lyase</keyword>
<keyword evidence="5" id="KW-0028">Amino-acid biosynthesis</keyword>
<evidence type="ECO:0000256" key="5">
    <source>
        <dbReference type="HAMAP-Rule" id="MF_00006"/>
    </source>
</evidence>
<comment type="subcellular location">
    <subcellularLocation>
        <location evidence="5">Cytoplasm</location>
    </subcellularLocation>
</comment>
<dbReference type="SUPFAM" id="SSF48557">
    <property type="entry name" value="L-aspartase-like"/>
    <property type="match status" value="1"/>
</dbReference>
<dbReference type="OrthoDB" id="9769623at2"/>
<dbReference type="EC" id="4.3.2.1" evidence="3 5"/>
<dbReference type="UniPathway" id="UPA00068">
    <property type="reaction ID" value="UER00114"/>
</dbReference>
<dbReference type="KEGG" id="fli:Fleli_4067"/>
<dbReference type="GO" id="GO:0005829">
    <property type="term" value="C:cytosol"/>
    <property type="evidence" value="ECO:0007669"/>
    <property type="project" value="TreeGrafter"/>
</dbReference>
<dbReference type="NCBIfam" id="TIGR00838">
    <property type="entry name" value="argH"/>
    <property type="match status" value="1"/>
</dbReference>
<evidence type="ECO:0000259" key="6">
    <source>
        <dbReference type="Pfam" id="PF00206"/>
    </source>
</evidence>
<dbReference type="GO" id="GO:0004056">
    <property type="term" value="F:argininosuccinate lyase activity"/>
    <property type="evidence" value="ECO:0007669"/>
    <property type="project" value="UniProtKB-UniRule"/>
</dbReference>
<dbReference type="PRINTS" id="PR00145">
    <property type="entry name" value="ARGSUCLYASE"/>
</dbReference>
<dbReference type="InterPro" id="IPR009049">
    <property type="entry name" value="Argininosuccinate_lyase"/>
</dbReference>
<dbReference type="Gene3D" id="1.10.275.10">
    <property type="entry name" value="Fumarase/aspartase (N-terminal domain)"/>
    <property type="match status" value="1"/>
</dbReference>
<dbReference type="CDD" id="cd01359">
    <property type="entry name" value="Argininosuccinate_lyase"/>
    <property type="match status" value="1"/>
</dbReference>
<dbReference type="InterPro" id="IPR000362">
    <property type="entry name" value="Fumarate_lyase_fam"/>
</dbReference>
<gene>
    <name evidence="5" type="primary">argH</name>
    <name evidence="7" type="ordered locus">Fleli_4067</name>
</gene>
<dbReference type="HAMAP" id="MF_00006">
    <property type="entry name" value="Arg_succ_lyase"/>
    <property type="match status" value="1"/>
</dbReference>
<dbReference type="Gene3D" id="1.20.200.10">
    <property type="entry name" value="Fumarase/aspartase (Central domain)"/>
    <property type="match status" value="1"/>
</dbReference>
<dbReference type="eggNOG" id="COG0165">
    <property type="taxonomic scope" value="Bacteria"/>
</dbReference>
<evidence type="ECO:0000313" key="8">
    <source>
        <dbReference type="Proteomes" id="UP000006054"/>
    </source>
</evidence>
<dbReference type="RefSeq" id="WP_014799786.1">
    <property type="nucleotide sequence ID" value="NC_018018.1"/>
</dbReference>
<comment type="similarity">
    <text evidence="5">Belongs to the lyase 1 family. Argininosuccinate lyase subfamily.</text>
</comment>
<dbReference type="HOGENOM" id="CLU_027272_2_0_10"/>
<organism evidence="7 8">
    <name type="scientific">Bernardetia litoralis (strain ATCC 23117 / DSM 6794 / NBRC 15988 / NCIMB 1366 / Fx l1 / Sio-4)</name>
    <name type="common">Flexibacter litoralis</name>
    <dbReference type="NCBI Taxonomy" id="880071"/>
    <lineage>
        <taxon>Bacteria</taxon>
        <taxon>Pseudomonadati</taxon>
        <taxon>Bacteroidota</taxon>
        <taxon>Cytophagia</taxon>
        <taxon>Cytophagales</taxon>
        <taxon>Bernardetiaceae</taxon>
        <taxon>Bernardetia</taxon>
    </lineage>
</organism>
<comment type="pathway">
    <text evidence="2 5">Amino-acid biosynthesis; L-arginine biosynthesis; L-arginine from L-ornithine and carbamoyl phosphate: step 3/3.</text>
</comment>
<dbReference type="PANTHER" id="PTHR43814">
    <property type="entry name" value="ARGININOSUCCINATE LYASE"/>
    <property type="match status" value="1"/>
</dbReference>
<evidence type="ECO:0000313" key="7">
    <source>
        <dbReference type="EMBL" id="AFM06363.1"/>
    </source>
</evidence>
<dbReference type="InterPro" id="IPR008948">
    <property type="entry name" value="L-Aspartase-like"/>
</dbReference>
<dbReference type="AlphaFoldDB" id="I4AQX8"/>
<dbReference type="PANTHER" id="PTHR43814:SF1">
    <property type="entry name" value="ARGININOSUCCINATE LYASE"/>
    <property type="match status" value="1"/>
</dbReference>
<feature type="domain" description="Fumarate lyase N-terminal" evidence="6">
    <location>
        <begin position="25"/>
        <end position="300"/>
    </location>
</feature>
<proteinExistence type="inferred from homology"/>
<keyword evidence="8" id="KW-1185">Reference proteome</keyword>
<keyword evidence="4 5" id="KW-0055">Arginine biosynthesis</keyword>
<dbReference type="Proteomes" id="UP000006054">
    <property type="component" value="Chromosome"/>
</dbReference>
<dbReference type="Pfam" id="PF00206">
    <property type="entry name" value="Lyase_1"/>
    <property type="match status" value="1"/>
</dbReference>
<evidence type="ECO:0000256" key="1">
    <source>
        <dbReference type="ARBA" id="ARBA00000985"/>
    </source>
</evidence>